<evidence type="ECO:0000256" key="1">
    <source>
        <dbReference type="SAM" id="Phobius"/>
    </source>
</evidence>
<gene>
    <name evidence="2" type="ORF">A2892_04315</name>
</gene>
<feature type="transmembrane region" description="Helical" evidence="1">
    <location>
        <begin position="7"/>
        <end position="32"/>
    </location>
</feature>
<keyword evidence="1" id="KW-0812">Transmembrane</keyword>
<evidence type="ECO:0000313" key="3">
    <source>
        <dbReference type="Proteomes" id="UP000176404"/>
    </source>
</evidence>
<name>A0A1F8B9X9_9BACT</name>
<organism evidence="2 3">
    <name type="scientific">Candidatus Woesebacteria bacterium RIFCSPLOWO2_01_FULL_39_10b</name>
    <dbReference type="NCBI Taxonomy" id="1802517"/>
    <lineage>
        <taxon>Bacteria</taxon>
        <taxon>Candidatus Woeseibacteriota</taxon>
    </lineage>
</organism>
<dbReference type="EMBL" id="MGHD01000002">
    <property type="protein sequence ID" value="OGM60851.1"/>
    <property type="molecule type" value="Genomic_DNA"/>
</dbReference>
<accession>A0A1F8B9X9</accession>
<reference evidence="2 3" key="1">
    <citation type="journal article" date="2016" name="Nat. Commun.">
        <title>Thousands of microbial genomes shed light on interconnected biogeochemical processes in an aquifer system.</title>
        <authorList>
            <person name="Anantharaman K."/>
            <person name="Brown C.T."/>
            <person name="Hug L.A."/>
            <person name="Sharon I."/>
            <person name="Castelle C.J."/>
            <person name="Probst A.J."/>
            <person name="Thomas B.C."/>
            <person name="Singh A."/>
            <person name="Wilkins M.J."/>
            <person name="Karaoz U."/>
            <person name="Brodie E.L."/>
            <person name="Williams K.H."/>
            <person name="Hubbard S.S."/>
            <person name="Banfield J.F."/>
        </authorList>
    </citation>
    <scope>NUCLEOTIDE SEQUENCE [LARGE SCALE GENOMIC DNA]</scope>
</reference>
<dbReference type="Proteomes" id="UP000176404">
    <property type="component" value="Unassembled WGS sequence"/>
</dbReference>
<protein>
    <submittedName>
        <fullName evidence="2">Uncharacterized protein</fullName>
    </submittedName>
</protein>
<dbReference type="STRING" id="1802517.A2892_04315"/>
<comment type="caution">
    <text evidence="2">The sequence shown here is derived from an EMBL/GenBank/DDBJ whole genome shotgun (WGS) entry which is preliminary data.</text>
</comment>
<sequence>MKKKILAILFFVGLVFIALVIYLSDLVILVNWPLCTPPRIQDTYYPKAGMEAEEVTDKLVERGWAIYNYSDWSDYYNNYINFSQTKSSLPGKHHVYLRKKIKDVEVNLNYKVTTTEEGKELLLVPSEIGFYSDGIRLRVSAVEINNEVVRDVNLATGLNMGEKTISTIHIWRDCD</sequence>
<evidence type="ECO:0000313" key="2">
    <source>
        <dbReference type="EMBL" id="OGM60851.1"/>
    </source>
</evidence>
<keyword evidence="1" id="KW-0472">Membrane</keyword>
<keyword evidence="1" id="KW-1133">Transmembrane helix</keyword>
<proteinExistence type="predicted"/>
<dbReference type="AlphaFoldDB" id="A0A1F8B9X9"/>